<evidence type="ECO:0000259" key="1">
    <source>
        <dbReference type="Pfam" id="PF15515"/>
    </source>
</evidence>
<dbReference type="AlphaFoldDB" id="A0A149URC6"/>
<comment type="caution">
    <text evidence="2">The sequence shown here is derived from an EMBL/GenBank/DDBJ whole genome shotgun (WGS) entry which is preliminary data.</text>
</comment>
<feature type="domain" description="MvaI/BcnI restriction endonuclease" evidence="1">
    <location>
        <begin position="181"/>
        <end position="433"/>
    </location>
</feature>
<dbReference type="PATRIC" id="fig|178900.6.peg.123"/>
<evidence type="ECO:0000313" key="2">
    <source>
        <dbReference type="EMBL" id="KXV70540.1"/>
    </source>
</evidence>
<sequence>MIESLAQLQQLMRHHGAVRLYAKSLAKNDNSKNQVYLGGGFSALNIIPHGDIYNDSDIRAGSKRDRAKAPVRFFWVDENGRYQAPDATLILYPKYPEVRISGFLKGCSKGPTDLMSFPAVEKRVLFFGICANGDVLGLVVPPESTLAQEVRARNWEETGVFLEISLNENAEQTSTKNILLAHLKALYLRNWISSQKLSADGVKMPYSARNGGGYTLEAELGITPNGYSEPDFMGWEVKQYGVADFEKFSAKSPVTLMTPEPTGGIYKEKGAENFLRAYGYADQSGKENRINFGGIYTCHRSFHNMTGLRMVLEGYDQESSKITDMQGGILLLDRNDKIAASWSFSGIMAHWNRKHAQAAYIPSLFRNPPPEYAYGARILLCEETDFLLFLKALSAGIVYYDPAVKMEQADTVKPIIKRRSQFRVKHPQVTKLYHQHEIKNLIDK</sequence>
<proteinExistence type="predicted"/>
<protein>
    <recommendedName>
        <fullName evidence="1">MvaI/BcnI restriction endonuclease domain-containing protein</fullName>
    </recommendedName>
</protein>
<reference evidence="2 3" key="1">
    <citation type="submission" date="2015-06" db="EMBL/GenBank/DDBJ databases">
        <title>Improved classification and identification of acetic acid bacteria using matrix-assisted laser desorption/ionization time-of-flight mass spectrometry; Gluconobacter nephelii and Gluconobacter uchimurae are later heterotypic synonyms of Gluconobacter japonicus and Gluconobacter oxydans, respectively.</title>
        <authorList>
            <person name="Li L."/>
            <person name="Cleenwerck I."/>
            <person name="De Vuyst L."/>
            <person name="Vandamme P."/>
        </authorList>
    </citation>
    <scope>NUCLEOTIDE SEQUENCE [LARGE SCALE GENOMIC DNA]</scope>
    <source>
        <strain evidence="2 3">LMG 1608</strain>
    </source>
</reference>
<dbReference type="RefSeq" id="WP_062144237.1">
    <property type="nucleotide sequence ID" value="NZ_LHZY01000065.1"/>
</dbReference>
<dbReference type="Proteomes" id="UP000075312">
    <property type="component" value="Unassembled WGS sequence"/>
</dbReference>
<dbReference type="EMBL" id="LHZY01000065">
    <property type="protein sequence ID" value="KXV70540.1"/>
    <property type="molecule type" value="Genomic_DNA"/>
</dbReference>
<dbReference type="InterPro" id="IPR043004">
    <property type="entry name" value="MvaI_BcnI_cat"/>
</dbReference>
<dbReference type="Pfam" id="PF15515">
    <property type="entry name" value="MvaI_BcnI"/>
    <property type="match status" value="1"/>
</dbReference>
<evidence type="ECO:0000313" key="3">
    <source>
        <dbReference type="Proteomes" id="UP000075312"/>
    </source>
</evidence>
<accession>A0A149URC6</accession>
<organism evidence="2 3">
    <name type="scientific">Acetobacter cerevisiae</name>
    <dbReference type="NCBI Taxonomy" id="178900"/>
    <lineage>
        <taxon>Bacteria</taxon>
        <taxon>Pseudomonadati</taxon>
        <taxon>Pseudomonadota</taxon>
        <taxon>Alphaproteobacteria</taxon>
        <taxon>Acetobacterales</taxon>
        <taxon>Acetobacteraceae</taxon>
        <taxon>Acetobacter</taxon>
    </lineage>
</organism>
<dbReference type="Gene3D" id="3.40.210.20">
    <property type="entry name" value="MvaI/BcnI restriction endonuclease, catalytic domain"/>
    <property type="match status" value="1"/>
</dbReference>
<name>A0A149URC6_9PROT</name>
<dbReference type="InterPro" id="IPR029127">
    <property type="entry name" value="MvaI_BcnI"/>
</dbReference>
<gene>
    <name evidence="2" type="ORF">AD952_12620</name>
</gene>